<dbReference type="InterPro" id="IPR002347">
    <property type="entry name" value="SDR_fam"/>
</dbReference>
<comment type="caution">
    <text evidence="5">The sequence shown here is derived from an EMBL/GenBank/DDBJ whole genome shotgun (WGS) entry which is preliminary data.</text>
</comment>
<keyword evidence="6" id="KW-1185">Reference proteome</keyword>
<dbReference type="Gene3D" id="3.40.50.720">
    <property type="entry name" value="NAD(P)-binding Rossmann-like Domain"/>
    <property type="match status" value="1"/>
</dbReference>
<dbReference type="PANTHER" id="PTHR24321:SF8">
    <property type="entry name" value="ESTRADIOL 17-BETA-DEHYDROGENASE 8-RELATED"/>
    <property type="match status" value="1"/>
</dbReference>
<keyword evidence="2 5" id="KW-0560">Oxidoreductase</keyword>
<dbReference type="NCBIfam" id="NF005559">
    <property type="entry name" value="PRK07231.1"/>
    <property type="match status" value="1"/>
</dbReference>
<dbReference type="PROSITE" id="PS00061">
    <property type="entry name" value="ADH_SHORT"/>
    <property type="match status" value="1"/>
</dbReference>
<proteinExistence type="inferred from homology"/>
<sequence length="262" mass="27770">MSNRFESKVVVITGAGSGLGRAAALELAKEGAKLSLVDLNEASLAETQNQIKAIAPKAEVLLLTADVSNEEAVKKYVEDSLAKFGRIDGFYNNAGIEGKQAPTADYDSKMFDKVIDINLKGVFYGMKYVLPVMKEQQSGAVVNVASVGGIRGVLNQAAYVASKHAVAGMTKNAAIEYGQYNLSINAIAPGAIMTDMVVGSLKQIGGEDAWEEAGKQFVSVNPKKRFGKPEEVGRLVAFLLSGESEFINGAVIPIDGGQSNQY</sequence>
<feature type="domain" description="Ketoreductase" evidence="4">
    <location>
        <begin position="8"/>
        <end position="190"/>
    </location>
</feature>
<gene>
    <name evidence="5" type="ORF">H7B67_02470</name>
</gene>
<dbReference type="GO" id="GO:0008206">
    <property type="term" value="P:bile acid metabolic process"/>
    <property type="evidence" value="ECO:0007669"/>
    <property type="project" value="UniProtKB-ARBA"/>
</dbReference>
<dbReference type="SUPFAM" id="SSF51735">
    <property type="entry name" value="NAD(P)-binding Rossmann-fold domains"/>
    <property type="match status" value="1"/>
</dbReference>
<dbReference type="PRINTS" id="PR00080">
    <property type="entry name" value="SDRFAMILY"/>
</dbReference>
<dbReference type="Proteomes" id="UP000535838">
    <property type="component" value="Unassembled WGS sequence"/>
</dbReference>
<dbReference type="InterPro" id="IPR020904">
    <property type="entry name" value="Sc_DH/Rdtase_CS"/>
</dbReference>
<dbReference type="Pfam" id="PF13561">
    <property type="entry name" value="adh_short_C2"/>
    <property type="match status" value="1"/>
</dbReference>
<evidence type="ECO:0000256" key="1">
    <source>
        <dbReference type="ARBA" id="ARBA00006484"/>
    </source>
</evidence>
<protein>
    <submittedName>
        <fullName evidence="5">Glucose 1-dehydrogenase</fullName>
        <ecNumber evidence="5">1.1.1.47</ecNumber>
    </submittedName>
</protein>
<dbReference type="EC" id="1.1.1.47" evidence="5"/>
<dbReference type="InterPro" id="IPR057326">
    <property type="entry name" value="KR_dom"/>
</dbReference>
<reference evidence="5 6" key="1">
    <citation type="submission" date="2020-08" db="EMBL/GenBank/DDBJ databases">
        <title>Cohnella phylogeny.</title>
        <authorList>
            <person name="Dunlap C."/>
        </authorList>
    </citation>
    <scope>NUCLEOTIDE SEQUENCE [LARGE SCALE GENOMIC DNA]</scope>
    <source>
        <strain evidence="5 6">DSM 25241</strain>
    </source>
</reference>
<dbReference type="FunFam" id="3.40.50.720:FF:000084">
    <property type="entry name" value="Short-chain dehydrogenase reductase"/>
    <property type="match status" value="1"/>
</dbReference>
<dbReference type="SMART" id="SM00822">
    <property type="entry name" value="PKS_KR"/>
    <property type="match status" value="1"/>
</dbReference>
<organism evidence="5 6">
    <name type="scientific">Cohnella thailandensis</name>
    <dbReference type="NCBI Taxonomy" id="557557"/>
    <lineage>
        <taxon>Bacteria</taxon>
        <taxon>Bacillati</taxon>
        <taxon>Bacillota</taxon>
        <taxon>Bacilli</taxon>
        <taxon>Bacillales</taxon>
        <taxon>Paenibacillaceae</taxon>
        <taxon>Cohnella</taxon>
    </lineage>
</organism>
<name>A0A841SM24_9BACL</name>
<evidence type="ECO:0000256" key="3">
    <source>
        <dbReference type="ARBA" id="ARBA00023027"/>
    </source>
</evidence>
<dbReference type="PANTHER" id="PTHR24321">
    <property type="entry name" value="DEHYDROGENASES, SHORT CHAIN"/>
    <property type="match status" value="1"/>
</dbReference>
<keyword evidence="3" id="KW-0520">NAD</keyword>
<dbReference type="EMBL" id="JACJVQ010000003">
    <property type="protein sequence ID" value="MBB6632974.1"/>
    <property type="molecule type" value="Genomic_DNA"/>
</dbReference>
<dbReference type="InterPro" id="IPR036291">
    <property type="entry name" value="NAD(P)-bd_dom_sf"/>
</dbReference>
<evidence type="ECO:0000259" key="4">
    <source>
        <dbReference type="SMART" id="SM00822"/>
    </source>
</evidence>
<dbReference type="AlphaFoldDB" id="A0A841SM24"/>
<comment type="similarity">
    <text evidence="1">Belongs to the short-chain dehydrogenases/reductases (SDR) family.</text>
</comment>
<evidence type="ECO:0000313" key="6">
    <source>
        <dbReference type="Proteomes" id="UP000535838"/>
    </source>
</evidence>
<dbReference type="PRINTS" id="PR00081">
    <property type="entry name" value="GDHRDH"/>
</dbReference>
<dbReference type="GO" id="GO:0047936">
    <property type="term" value="F:glucose 1-dehydrogenase [NAD(P)+] activity"/>
    <property type="evidence" value="ECO:0007669"/>
    <property type="project" value="UniProtKB-EC"/>
</dbReference>
<evidence type="ECO:0000313" key="5">
    <source>
        <dbReference type="EMBL" id="MBB6632974.1"/>
    </source>
</evidence>
<evidence type="ECO:0000256" key="2">
    <source>
        <dbReference type="ARBA" id="ARBA00023002"/>
    </source>
</evidence>
<accession>A0A841SM24</accession>
<dbReference type="RefSeq" id="WP_185118217.1">
    <property type="nucleotide sequence ID" value="NZ_JACJVQ010000003.1"/>
</dbReference>